<dbReference type="PANTHER" id="PTHR37984">
    <property type="entry name" value="PROTEIN CBG26694"/>
    <property type="match status" value="1"/>
</dbReference>
<dbReference type="FunFam" id="3.30.70.270:FF:000003">
    <property type="entry name" value="Transposon Ty3-G Gag-Pol polyprotein"/>
    <property type="match status" value="1"/>
</dbReference>
<dbReference type="CDD" id="cd01647">
    <property type="entry name" value="RT_LTR"/>
    <property type="match status" value="1"/>
</dbReference>
<dbReference type="Proteomes" id="UP000265515">
    <property type="component" value="Unassembled WGS sequence"/>
</dbReference>
<dbReference type="Gramene" id="GBG80833">
    <property type="protein sequence ID" value="GBG80833"/>
    <property type="gene ID" value="CBR_g31389"/>
</dbReference>
<keyword evidence="6" id="KW-1185">Reference proteome</keyword>
<feature type="region of interest" description="Disordered" evidence="2">
    <location>
        <begin position="200"/>
        <end position="227"/>
    </location>
</feature>
<evidence type="ECO:0000259" key="3">
    <source>
        <dbReference type="Pfam" id="PF00078"/>
    </source>
</evidence>
<evidence type="ECO:0008006" key="7">
    <source>
        <dbReference type="Google" id="ProtNLM"/>
    </source>
</evidence>
<dbReference type="CDD" id="cd09274">
    <property type="entry name" value="RNase_HI_RT_Ty3"/>
    <property type="match status" value="1"/>
</dbReference>
<evidence type="ECO:0000313" key="6">
    <source>
        <dbReference type="Proteomes" id="UP000265515"/>
    </source>
</evidence>
<sequence length="675" mass="76936">MTGAALGMPGQLANESIADYKQRFQTQLVLIEAEEQRQLAAEAARLQAEAAAAAEKQWLQFEAEADTQARRKEAQDLQQRHEAASIERQSEFERQNQELQQQYQDLKKQHQELANLRRTVQSHEDATRALNSRVVDLEQAAPGPDVGEATPPPTLPDSAALLAASYTSGEDANVLSSRYAYEDYAVHLVPPLDQPLHVQQSTACTVSSPSTTDSAASPPSTVGDSTSWSRLEELDALTFADFQWMPLPRSGRLPKPQCNVLKAQLRDYLHTAVPTPLMDAGVEVVDLHAYIAKIDREFKTQRYDDIDAPLLYVRIQIGEATCSALIDCGASRNYMSQDFMIRKEDRYKTAFKTLYGHFEWLVMPFGLTNALATFQAAMTTEFRHMLDRFVFIYLDDILVYSRSLDEHVEHLRTVLEWLRQAKYKANRDKCEFARQELEYLGYYVTLQGIRPLAAKIEALRLWPEPTNSTDVRSFMGLAGYYQRFIIGYSRIAAPMMRLQSPKVPFVFDDDARRSFQALKTAMRMAPVLSIYDPTLPTRVTTDTSGYGIGAVLEQHDGDDWHPVEYFSHKVPPINSLDDARKQELLAFVMALKRWRHFLLGRRRFTWVTDNNPLTYYKTQDTVSSTIGRWMYFIDQFDFTPKHLPGLSNRAADALSRRPDLCAMTHHAFAFDEELQ</sequence>
<dbReference type="EMBL" id="BFEA01000358">
    <property type="protein sequence ID" value="GBG80833.1"/>
    <property type="molecule type" value="Genomic_DNA"/>
</dbReference>
<comment type="caution">
    <text evidence="5">The sequence shown here is derived from an EMBL/GenBank/DDBJ whole genome shotgun (WGS) entry which is preliminary data.</text>
</comment>
<accession>A0A388LF37</accession>
<dbReference type="AlphaFoldDB" id="A0A388LF37"/>
<dbReference type="Pfam" id="PF00078">
    <property type="entry name" value="RVT_1"/>
    <property type="match status" value="1"/>
</dbReference>
<feature type="region of interest" description="Disordered" evidence="2">
    <location>
        <begin position="69"/>
        <end position="91"/>
    </location>
</feature>
<reference evidence="5 6" key="1">
    <citation type="journal article" date="2018" name="Cell">
        <title>The Chara Genome: Secondary Complexity and Implications for Plant Terrestrialization.</title>
        <authorList>
            <person name="Nishiyama T."/>
            <person name="Sakayama H."/>
            <person name="Vries J.D."/>
            <person name="Buschmann H."/>
            <person name="Saint-Marcoux D."/>
            <person name="Ullrich K.K."/>
            <person name="Haas F.B."/>
            <person name="Vanderstraeten L."/>
            <person name="Becker D."/>
            <person name="Lang D."/>
            <person name="Vosolsobe S."/>
            <person name="Rombauts S."/>
            <person name="Wilhelmsson P.K.I."/>
            <person name="Janitza P."/>
            <person name="Kern R."/>
            <person name="Heyl A."/>
            <person name="Rumpler F."/>
            <person name="Villalobos L.I.A.C."/>
            <person name="Clay J.M."/>
            <person name="Skokan R."/>
            <person name="Toyoda A."/>
            <person name="Suzuki Y."/>
            <person name="Kagoshima H."/>
            <person name="Schijlen E."/>
            <person name="Tajeshwar N."/>
            <person name="Catarino B."/>
            <person name="Hetherington A.J."/>
            <person name="Saltykova A."/>
            <person name="Bonnot C."/>
            <person name="Breuninger H."/>
            <person name="Symeonidi A."/>
            <person name="Radhakrishnan G.V."/>
            <person name="Van Nieuwerburgh F."/>
            <person name="Deforce D."/>
            <person name="Chang C."/>
            <person name="Karol K.G."/>
            <person name="Hedrich R."/>
            <person name="Ulvskov P."/>
            <person name="Glockner G."/>
            <person name="Delwiche C.F."/>
            <person name="Petrasek J."/>
            <person name="Van de Peer Y."/>
            <person name="Friml J."/>
            <person name="Beilby M."/>
            <person name="Dolan L."/>
            <person name="Kohara Y."/>
            <person name="Sugano S."/>
            <person name="Fujiyama A."/>
            <person name="Delaux P.-M."/>
            <person name="Quint M."/>
            <person name="TheiBen G."/>
            <person name="Hagemann M."/>
            <person name="Harholt J."/>
            <person name="Dunand C."/>
            <person name="Zachgo S."/>
            <person name="Langdale J."/>
            <person name="Maumus F."/>
            <person name="Straeten D.V.D."/>
            <person name="Gould S.B."/>
            <person name="Rensing S.A."/>
        </authorList>
    </citation>
    <scope>NUCLEOTIDE SEQUENCE [LARGE SCALE GENOMIC DNA]</scope>
    <source>
        <strain evidence="5 6">S276</strain>
    </source>
</reference>
<proteinExistence type="predicted"/>
<dbReference type="PANTHER" id="PTHR37984:SF5">
    <property type="entry name" value="PROTEIN NYNRIN-LIKE"/>
    <property type="match status" value="1"/>
</dbReference>
<dbReference type="Gene3D" id="3.30.70.270">
    <property type="match status" value="2"/>
</dbReference>
<keyword evidence="1" id="KW-0511">Multifunctional enzyme</keyword>
<dbReference type="InterPro" id="IPR050951">
    <property type="entry name" value="Retrovirus_Pol_polyprotein"/>
</dbReference>
<dbReference type="Pfam" id="PF17919">
    <property type="entry name" value="RT_RNaseH_2"/>
    <property type="match status" value="1"/>
</dbReference>
<evidence type="ECO:0000256" key="1">
    <source>
        <dbReference type="ARBA" id="ARBA00023268"/>
    </source>
</evidence>
<dbReference type="GO" id="GO:0003824">
    <property type="term" value="F:catalytic activity"/>
    <property type="evidence" value="ECO:0007669"/>
    <property type="project" value="UniProtKB-KW"/>
</dbReference>
<feature type="compositionally biased region" description="Low complexity" evidence="2">
    <location>
        <begin position="207"/>
        <end position="221"/>
    </location>
</feature>
<dbReference type="InterPro" id="IPR043128">
    <property type="entry name" value="Rev_trsase/Diguanyl_cyclase"/>
</dbReference>
<dbReference type="InterPro" id="IPR000477">
    <property type="entry name" value="RT_dom"/>
</dbReference>
<name>A0A388LF37_CHABU</name>
<organism evidence="5 6">
    <name type="scientific">Chara braunii</name>
    <name type="common">Braun's stonewort</name>
    <dbReference type="NCBI Taxonomy" id="69332"/>
    <lineage>
        <taxon>Eukaryota</taxon>
        <taxon>Viridiplantae</taxon>
        <taxon>Streptophyta</taxon>
        <taxon>Charophyceae</taxon>
        <taxon>Charales</taxon>
        <taxon>Characeae</taxon>
        <taxon>Chara</taxon>
    </lineage>
</organism>
<evidence type="ECO:0000256" key="2">
    <source>
        <dbReference type="SAM" id="MobiDB-lite"/>
    </source>
</evidence>
<feature type="domain" description="Reverse transcriptase/retrotransposon-derived protein RNase H-like" evidence="4">
    <location>
        <begin position="508"/>
        <end position="604"/>
    </location>
</feature>
<gene>
    <name evidence="5" type="ORF">CBR_g31389</name>
</gene>
<feature type="domain" description="Reverse transcriptase" evidence="3">
    <location>
        <begin position="342"/>
        <end position="443"/>
    </location>
</feature>
<dbReference type="SUPFAM" id="SSF56672">
    <property type="entry name" value="DNA/RNA polymerases"/>
    <property type="match status" value="1"/>
</dbReference>
<evidence type="ECO:0000313" key="5">
    <source>
        <dbReference type="EMBL" id="GBG80833.1"/>
    </source>
</evidence>
<dbReference type="OrthoDB" id="415724at2759"/>
<evidence type="ECO:0000259" key="4">
    <source>
        <dbReference type="Pfam" id="PF17919"/>
    </source>
</evidence>
<dbReference type="InterPro" id="IPR043502">
    <property type="entry name" value="DNA/RNA_pol_sf"/>
</dbReference>
<dbReference type="FunFam" id="3.30.70.270:FF:000020">
    <property type="entry name" value="Transposon Tf2-6 polyprotein-like Protein"/>
    <property type="match status" value="1"/>
</dbReference>
<protein>
    <recommendedName>
        <fullName evidence="7">Reverse transcriptase domain-containing protein</fullName>
    </recommendedName>
</protein>
<dbReference type="InterPro" id="IPR041577">
    <property type="entry name" value="RT_RNaseH_2"/>
</dbReference>